<keyword evidence="2" id="KW-0808">Transferase</keyword>
<protein>
    <recommendedName>
        <fullName evidence="3">Glycosyltransferase subfamily 4-like N-terminal domain-containing protein</fullName>
    </recommendedName>
</protein>
<evidence type="ECO:0000259" key="3">
    <source>
        <dbReference type="Pfam" id="PF13439"/>
    </source>
</evidence>
<sequence length="359" mass="38219">MRILVVTPWFPTDRSPASGLFVAREAHALAEAHDVHVLHLDWTGASDAETAAVGLDVSRVSLRRTRPADFARARRLVREAAAGADVVHTHALTGLLPWLRGRPADRPWVHSEHWSGLTAPETLGVGERMLLRPLRRVLARPEAVIAESRRLAAAIRPHRHGTVEIVPCVVPAAPAVAWPQGDRLLAVGGLIPRKGPLLAVGALAALIARGRPATLTWIGEGPERESAHAEAERLGVSGALRLTGALPSADVERAFAEARLFVLPTQGDNFCVATAEALTHGRPIVSGAATGAVDYSHPSVSRFVDVQTPRAYADAIEDLLTATSAMTPHDVSATVADAFTPTTVREGIERVYRSIGVPA</sequence>
<dbReference type="PANTHER" id="PTHR12526:SF635">
    <property type="entry name" value="GLYCOSYL TRANSFERASE GROUP 1"/>
    <property type="match status" value="1"/>
</dbReference>
<feature type="domain" description="Glycosyltransferase subfamily 4-like N-terminal" evidence="3">
    <location>
        <begin position="22"/>
        <end position="170"/>
    </location>
</feature>
<evidence type="ECO:0000256" key="1">
    <source>
        <dbReference type="ARBA" id="ARBA00022676"/>
    </source>
</evidence>
<dbReference type="InterPro" id="IPR028098">
    <property type="entry name" value="Glyco_trans_4-like_N"/>
</dbReference>
<proteinExistence type="predicted"/>
<dbReference type="Gene3D" id="3.40.50.2000">
    <property type="entry name" value="Glycogen Phosphorylase B"/>
    <property type="match status" value="2"/>
</dbReference>
<keyword evidence="1" id="KW-0328">Glycosyltransferase</keyword>
<evidence type="ECO:0000313" key="4">
    <source>
        <dbReference type="EMBL" id="GAA1926565.1"/>
    </source>
</evidence>
<evidence type="ECO:0000313" key="5">
    <source>
        <dbReference type="Proteomes" id="UP001501343"/>
    </source>
</evidence>
<organism evidence="4 5">
    <name type="scientific">Microbacterium aoyamense</name>
    <dbReference type="NCBI Taxonomy" id="344166"/>
    <lineage>
        <taxon>Bacteria</taxon>
        <taxon>Bacillati</taxon>
        <taxon>Actinomycetota</taxon>
        <taxon>Actinomycetes</taxon>
        <taxon>Micrococcales</taxon>
        <taxon>Microbacteriaceae</taxon>
        <taxon>Microbacterium</taxon>
    </lineage>
</organism>
<name>A0ABP5AZC7_9MICO</name>
<dbReference type="SUPFAM" id="SSF53756">
    <property type="entry name" value="UDP-Glycosyltransferase/glycogen phosphorylase"/>
    <property type="match status" value="1"/>
</dbReference>
<dbReference type="CDD" id="cd03801">
    <property type="entry name" value="GT4_PimA-like"/>
    <property type="match status" value="1"/>
</dbReference>
<accession>A0ABP5AZC7</accession>
<keyword evidence="5" id="KW-1185">Reference proteome</keyword>
<reference evidence="5" key="1">
    <citation type="journal article" date="2019" name="Int. J. Syst. Evol. Microbiol.">
        <title>The Global Catalogue of Microorganisms (GCM) 10K type strain sequencing project: providing services to taxonomists for standard genome sequencing and annotation.</title>
        <authorList>
            <consortium name="The Broad Institute Genomics Platform"/>
            <consortium name="The Broad Institute Genome Sequencing Center for Infectious Disease"/>
            <person name="Wu L."/>
            <person name="Ma J."/>
        </authorList>
    </citation>
    <scope>NUCLEOTIDE SEQUENCE [LARGE SCALE GENOMIC DNA]</scope>
    <source>
        <strain evidence="5">JCM 14900</strain>
    </source>
</reference>
<dbReference type="PANTHER" id="PTHR12526">
    <property type="entry name" value="GLYCOSYLTRANSFERASE"/>
    <property type="match status" value="1"/>
</dbReference>
<dbReference type="Proteomes" id="UP001501343">
    <property type="component" value="Unassembled WGS sequence"/>
</dbReference>
<dbReference type="RefSeq" id="WP_248150644.1">
    <property type="nucleotide sequence ID" value="NZ_BAAAOF010000003.1"/>
</dbReference>
<dbReference type="EMBL" id="BAAAOF010000003">
    <property type="protein sequence ID" value="GAA1926565.1"/>
    <property type="molecule type" value="Genomic_DNA"/>
</dbReference>
<evidence type="ECO:0000256" key="2">
    <source>
        <dbReference type="ARBA" id="ARBA00022679"/>
    </source>
</evidence>
<comment type="caution">
    <text evidence="4">The sequence shown here is derived from an EMBL/GenBank/DDBJ whole genome shotgun (WGS) entry which is preliminary data.</text>
</comment>
<dbReference type="Pfam" id="PF13439">
    <property type="entry name" value="Glyco_transf_4"/>
    <property type="match status" value="1"/>
</dbReference>
<dbReference type="Pfam" id="PF13692">
    <property type="entry name" value="Glyco_trans_1_4"/>
    <property type="match status" value="1"/>
</dbReference>
<gene>
    <name evidence="4" type="ORF">GCM10009775_18440</name>
</gene>